<evidence type="ECO:0000256" key="1">
    <source>
        <dbReference type="SAM" id="SignalP"/>
    </source>
</evidence>
<gene>
    <name evidence="2" type="ORF">DXH78_02990</name>
</gene>
<keyword evidence="3" id="KW-1185">Reference proteome</keyword>
<dbReference type="Proteomes" id="UP000263993">
    <property type="component" value="Unassembled WGS sequence"/>
</dbReference>
<accession>A0A371B7Y5</accession>
<dbReference type="EMBL" id="QRGO01000001">
    <property type="protein sequence ID" value="RDV03642.1"/>
    <property type="molecule type" value="Genomic_DNA"/>
</dbReference>
<protein>
    <recommendedName>
        <fullName evidence="4">Lipoprotein</fullName>
    </recommendedName>
</protein>
<dbReference type="PROSITE" id="PS51257">
    <property type="entry name" value="PROKAR_LIPOPROTEIN"/>
    <property type="match status" value="1"/>
</dbReference>
<organism evidence="2 3">
    <name type="scientific">Undibacter mobilis</name>
    <dbReference type="NCBI Taxonomy" id="2292256"/>
    <lineage>
        <taxon>Bacteria</taxon>
        <taxon>Pseudomonadati</taxon>
        <taxon>Pseudomonadota</taxon>
        <taxon>Alphaproteobacteria</taxon>
        <taxon>Hyphomicrobiales</taxon>
        <taxon>Nitrobacteraceae</taxon>
        <taxon>Undibacter</taxon>
    </lineage>
</organism>
<evidence type="ECO:0000313" key="2">
    <source>
        <dbReference type="EMBL" id="RDV03642.1"/>
    </source>
</evidence>
<dbReference type="OrthoDB" id="7678486at2"/>
<evidence type="ECO:0008006" key="4">
    <source>
        <dbReference type="Google" id="ProtNLM"/>
    </source>
</evidence>
<dbReference type="AlphaFoldDB" id="A0A371B7Y5"/>
<evidence type="ECO:0000313" key="3">
    <source>
        <dbReference type="Proteomes" id="UP000263993"/>
    </source>
</evidence>
<comment type="caution">
    <text evidence="2">The sequence shown here is derived from an EMBL/GenBank/DDBJ whole genome shotgun (WGS) entry which is preliminary data.</text>
</comment>
<sequence length="218" mass="22718">MNERGQGTIRRRAALPAAAALTLLLAGCGANLSSLNIFDSNKATTEAALDGAPTNAAAANTEYECPAVQVRTGAAVLSIGNETKATAEGEPGAVNLRYQGTIIRFARECHVAAGVMTMKVGVEGRVITGPVGGPGKVDVPLRMAVVQEGVTPKPVASKFVSIPVEITSAVDRVNFTHIEEGLSFPVPSPPALLDAYVVYIGFDTLAAQQKKPAPRKRR</sequence>
<name>A0A371B7Y5_9BRAD</name>
<reference evidence="3" key="1">
    <citation type="submission" date="2018-08" db="EMBL/GenBank/DDBJ databases">
        <authorList>
            <person name="Kim S.-J."/>
            <person name="Jung G.-Y."/>
        </authorList>
    </citation>
    <scope>NUCLEOTIDE SEQUENCE [LARGE SCALE GENOMIC DNA]</scope>
    <source>
        <strain evidence="3">GY_H</strain>
    </source>
</reference>
<feature type="chain" id="PRO_5016672596" description="Lipoprotein" evidence="1">
    <location>
        <begin position="33"/>
        <end position="218"/>
    </location>
</feature>
<proteinExistence type="predicted"/>
<feature type="signal peptide" evidence="1">
    <location>
        <begin position="1"/>
        <end position="32"/>
    </location>
</feature>
<keyword evidence="1" id="KW-0732">Signal</keyword>